<organism evidence="2 3">
    <name type="scientific">Acer negundo</name>
    <name type="common">Box elder</name>
    <dbReference type="NCBI Taxonomy" id="4023"/>
    <lineage>
        <taxon>Eukaryota</taxon>
        <taxon>Viridiplantae</taxon>
        <taxon>Streptophyta</taxon>
        <taxon>Embryophyta</taxon>
        <taxon>Tracheophyta</taxon>
        <taxon>Spermatophyta</taxon>
        <taxon>Magnoliopsida</taxon>
        <taxon>eudicotyledons</taxon>
        <taxon>Gunneridae</taxon>
        <taxon>Pentapetalae</taxon>
        <taxon>rosids</taxon>
        <taxon>malvids</taxon>
        <taxon>Sapindales</taxon>
        <taxon>Sapindaceae</taxon>
        <taxon>Hippocastanoideae</taxon>
        <taxon>Acereae</taxon>
        <taxon>Acer</taxon>
    </lineage>
</organism>
<sequence length="202" mass="22008">MFFKSQTVEDNKAIKPTKNKQNQRFPPKRGRVMINILKGIFGRKRRENGLGGLSSSSTTPAATPNLYNSDDEFESQLSFDTSSNSAIQLSKPLNPAEDDGDGDMKRRQQRQRQMCSDDGDGEVRPAATTVMTTATRRATDELEGVVVLRAKEDSGNPLVCVAVVTVAVITAHPASPSPLPLSIHAAANLGSHHHRFPLSWVV</sequence>
<feature type="compositionally biased region" description="Low complexity" evidence="1">
    <location>
        <begin position="53"/>
        <end position="66"/>
    </location>
</feature>
<protein>
    <submittedName>
        <fullName evidence="2">Uncharacterized protein</fullName>
    </submittedName>
</protein>
<feature type="region of interest" description="Disordered" evidence="1">
    <location>
        <begin position="46"/>
        <end position="125"/>
    </location>
</feature>
<dbReference type="AlphaFoldDB" id="A0AAD5JLT4"/>
<reference evidence="2" key="2">
    <citation type="submission" date="2023-02" db="EMBL/GenBank/DDBJ databases">
        <authorList>
            <person name="Swenson N.G."/>
            <person name="Wegrzyn J.L."/>
            <person name="Mcevoy S.L."/>
        </authorList>
    </citation>
    <scope>NUCLEOTIDE SEQUENCE</scope>
    <source>
        <strain evidence="2">91603</strain>
        <tissue evidence="2">Leaf</tissue>
    </source>
</reference>
<evidence type="ECO:0000313" key="3">
    <source>
        <dbReference type="Proteomes" id="UP001064489"/>
    </source>
</evidence>
<feature type="compositionally biased region" description="Polar residues" evidence="1">
    <location>
        <begin position="75"/>
        <end position="88"/>
    </location>
</feature>
<dbReference type="Proteomes" id="UP001064489">
    <property type="component" value="Chromosome 1"/>
</dbReference>
<evidence type="ECO:0000256" key="1">
    <source>
        <dbReference type="SAM" id="MobiDB-lite"/>
    </source>
</evidence>
<comment type="caution">
    <text evidence="2">The sequence shown here is derived from an EMBL/GenBank/DDBJ whole genome shotgun (WGS) entry which is preliminary data.</text>
</comment>
<gene>
    <name evidence="2" type="ORF">LWI28_015648</name>
</gene>
<feature type="region of interest" description="Disordered" evidence="1">
    <location>
        <begin position="1"/>
        <end position="30"/>
    </location>
</feature>
<evidence type="ECO:0000313" key="2">
    <source>
        <dbReference type="EMBL" id="KAI9195511.1"/>
    </source>
</evidence>
<accession>A0AAD5JLT4</accession>
<dbReference type="EMBL" id="JAJSOW010000003">
    <property type="protein sequence ID" value="KAI9195511.1"/>
    <property type="molecule type" value="Genomic_DNA"/>
</dbReference>
<name>A0AAD5JLT4_ACENE</name>
<proteinExistence type="predicted"/>
<reference evidence="2" key="1">
    <citation type="journal article" date="2022" name="Plant J.">
        <title>Strategies of tolerance reflected in two North American maple genomes.</title>
        <authorList>
            <person name="McEvoy S.L."/>
            <person name="Sezen U.U."/>
            <person name="Trouern-Trend A."/>
            <person name="McMahon S.M."/>
            <person name="Schaberg P.G."/>
            <person name="Yang J."/>
            <person name="Wegrzyn J.L."/>
            <person name="Swenson N.G."/>
        </authorList>
    </citation>
    <scope>NUCLEOTIDE SEQUENCE</scope>
    <source>
        <strain evidence="2">91603</strain>
    </source>
</reference>
<keyword evidence="3" id="KW-1185">Reference proteome</keyword>